<evidence type="ECO:0000313" key="3">
    <source>
        <dbReference type="Proteomes" id="UP000572268"/>
    </source>
</evidence>
<dbReference type="Gene3D" id="3.30.1520.10">
    <property type="entry name" value="Phox-like domain"/>
    <property type="match status" value="1"/>
</dbReference>
<name>A0A7J6MWR2_PEROL</name>
<organism evidence="2 3">
    <name type="scientific">Perkinsus olseni</name>
    <name type="common">Perkinsus atlanticus</name>
    <dbReference type="NCBI Taxonomy" id="32597"/>
    <lineage>
        <taxon>Eukaryota</taxon>
        <taxon>Sar</taxon>
        <taxon>Alveolata</taxon>
        <taxon>Perkinsozoa</taxon>
        <taxon>Perkinsea</taxon>
        <taxon>Perkinsida</taxon>
        <taxon>Perkinsidae</taxon>
        <taxon>Perkinsus</taxon>
    </lineage>
</organism>
<dbReference type="GO" id="GO:0035091">
    <property type="term" value="F:phosphatidylinositol binding"/>
    <property type="evidence" value="ECO:0007669"/>
    <property type="project" value="InterPro"/>
</dbReference>
<dbReference type="SMART" id="SM00312">
    <property type="entry name" value="PX"/>
    <property type="match status" value="1"/>
</dbReference>
<dbReference type="SUPFAM" id="SSF52047">
    <property type="entry name" value="RNI-like"/>
    <property type="match status" value="1"/>
</dbReference>
<dbReference type="InterPro" id="IPR032675">
    <property type="entry name" value="LRR_dom_sf"/>
</dbReference>
<dbReference type="CDD" id="cd06093">
    <property type="entry name" value="PX_domain"/>
    <property type="match status" value="1"/>
</dbReference>
<dbReference type="InterPro" id="IPR036871">
    <property type="entry name" value="PX_dom_sf"/>
</dbReference>
<protein>
    <recommendedName>
        <fullName evidence="1">PX domain-containing protein</fullName>
    </recommendedName>
</protein>
<accession>A0A7J6MWR2</accession>
<dbReference type="PROSITE" id="PS50195">
    <property type="entry name" value="PX"/>
    <property type="match status" value="1"/>
</dbReference>
<reference evidence="2 3" key="1">
    <citation type="submission" date="2020-04" db="EMBL/GenBank/DDBJ databases">
        <title>Perkinsus olseni comparative genomics.</title>
        <authorList>
            <person name="Bogema D.R."/>
        </authorList>
    </citation>
    <scope>NUCLEOTIDE SEQUENCE [LARGE SCALE GENOMIC DNA]</scope>
    <source>
        <strain evidence="2">ATCC PRA-31</strain>
    </source>
</reference>
<dbReference type="SUPFAM" id="SSF81383">
    <property type="entry name" value="F-box domain"/>
    <property type="match status" value="1"/>
</dbReference>
<evidence type="ECO:0000313" key="2">
    <source>
        <dbReference type="EMBL" id="KAF4675797.1"/>
    </source>
</evidence>
<dbReference type="InterPro" id="IPR001683">
    <property type="entry name" value="PX_dom"/>
</dbReference>
<dbReference type="SUPFAM" id="SSF64268">
    <property type="entry name" value="PX domain"/>
    <property type="match status" value="1"/>
</dbReference>
<dbReference type="EMBL" id="JABANN010000010">
    <property type="protein sequence ID" value="KAF4675797.1"/>
    <property type="molecule type" value="Genomic_DNA"/>
</dbReference>
<dbReference type="AlphaFoldDB" id="A0A7J6MWR2"/>
<gene>
    <name evidence="2" type="ORF">FOL46_000124</name>
</gene>
<evidence type="ECO:0000259" key="1">
    <source>
        <dbReference type="PROSITE" id="PS50195"/>
    </source>
</evidence>
<dbReference type="Gene3D" id="3.80.10.10">
    <property type="entry name" value="Ribonuclease Inhibitor"/>
    <property type="match status" value="1"/>
</dbReference>
<comment type="caution">
    <text evidence="2">The sequence shown here is derived from an EMBL/GenBank/DDBJ whole genome shotgun (WGS) entry which is preliminary data.</text>
</comment>
<dbReference type="Proteomes" id="UP000572268">
    <property type="component" value="Unassembled WGS sequence"/>
</dbReference>
<feature type="domain" description="PX" evidence="1">
    <location>
        <begin position="1"/>
        <end position="124"/>
    </location>
</feature>
<proteinExistence type="predicted"/>
<dbReference type="InterPro" id="IPR036047">
    <property type="entry name" value="F-box-like_dom_sf"/>
</dbReference>
<dbReference type="Pfam" id="PF00787">
    <property type="entry name" value="PX"/>
    <property type="match status" value="1"/>
</dbReference>
<sequence length="648" mass="73213">MDFNSDAPEYTATFISFHTLNFVTRYTLEISLVTAPFKWRIARRYSEFLELREMLILSHPLQVPKIPFPKKILFASMAPDRVLNERACALTDWLNRILRSVEPDPMSMALRQFLNLFQPCKSLPPDMSVGVDNGPVGPPVRSRDGRTLLVQPLPVCIFSFLETRDASSLALVSKGFWRASTDPLLWSTSGLEFCCPDLERRQQGLIRILYRAATTLPQMVLKLRFNGTPRMRQSLPMCMHFNRLTRLCMRTRDSVSYQLFCEILDSVCSSDCMPLRDLDLSGPLDMECIRPLEEVTKQLVSLRLTWTDNPRFGFVDLPEDICIVVEEMLSTATSLRSLAILVEDETRLRRSAFTDLFAVLSKLPLLDSFECDFIDDNQLMNAISMPAESLRPVVMHMTGLRAAPNIRLNVFAQLLTKLSPNLISLHLEEFQNPTQRWMFHGVVSPPIYSLSDSLHFSHLTDITLTAVAPLATSGLAALADATAENLRVLAIRDSIWHLTDECGAILNSGKLARLERLELIGVNDLWTDGFLEEMESMSWLSVLKLSRSRNMTDAAIDHLKRELTPLAHAEELTSGGLFDHALGSSMRIGPRSHGNLRHHHPSAPSVWTEPHCHETNLIILPYAHIYEPGPRDGGIHTPPRFIVEPLPL</sequence>